<comment type="caution">
    <text evidence="2">The sequence shown here is derived from an EMBL/GenBank/DDBJ whole genome shotgun (WGS) entry which is preliminary data.</text>
</comment>
<keyword evidence="3" id="KW-1185">Reference proteome</keyword>
<proteinExistence type="predicted"/>
<dbReference type="Proteomes" id="UP000294685">
    <property type="component" value="Unassembled WGS sequence"/>
</dbReference>
<dbReference type="RefSeq" id="WP_132071659.1">
    <property type="nucleotide sequence ID" value="NZ_SMLH01000007.1"/>
</dbReference>
<dbReference type="InterPro" id="IPR011083">
    <property type="entry name" value="Phage_tail_collar_dom"/>
</dbReference>
<evidence type="ECO:0000313" key="3">
    <source>
        <dbReference type="Proteomes" id="UP000294685"/>
    </source>
</evidence>
<dbReference type="InterPro" id="IPR037053">
    <property type="entry name" value="Phage_tail_collar_dom_sf"/>
</dbReference>
<dbReference type="SUPFAM" id="SSF88874">
    <property type="entry name" value="Receptor-binding domain of short tail fibre protein gp12"/>
    <property type="match status" value="1"/>
</dbReference>
<accession>A0ABY2DPJ2</accession>
<evidence type="ECO:0000259" key="1">
    <source>
        <dbReference type="Pfam" id="PF07484"/>
    </source>
</evidence>
<dbReference type="Pfam" id="PF07484">
    <property type="entry name" value="Collar"/>
    <property type="match status" value="1"/>
</dbReference>
<organism evidence="2 3">
    <name type="scientific">Flavobacterium ranwuense</name>
    <dbReference type="NCBI Taxonomy" id="2541725"/>
    <lineage>
        <taxon>Bacteria</taxon>
        <taxon>Pseudomonadati</taxon>
        <taxon>Bacteroidota</taxon>
        <taxon>Flavobacteriia</taxon>
        <taxon>Flavobacteriales</taxon>
        <taxon>Flavobacteriaceae</taxon>
        <taxon>Flavobacterium</taxon>
    </lineage>
</organism>
<protein>
    <submittedName>
        <fullName evidence="2">Phage tail protein</fullName>
    </submittedName>
</protein>
<sequence>MSTEPFIGEIKILGFNFSPRGYMDCRGQILSIAQNTALFSLLGTYYGGNGQTTFALPNLQGRMPIGQGQGPGLPSHVLGEVSGVTSTTILQSNMPAHVHPATGISISVPASEGGADTDSPTNAVLANAIPGFYASGTNGSAAPIVASGVTTVTGSSMPIGIENPYLTLNYSIATQGIFPSRN</sequence>
<dbReference type="EMBL" id="SMLH01000007">
    <property type="protein sequence ID" value="TDE28228.1"/>
    <property type="molecule type" value="Genomic_DNA"/>
</dbReference>
<evidence type="ECO:0000313" key="2">
    <source>
        <dbReference type="EMBL" id="TDE28228.1"/>
    </source>
</evidence>
<reference evidence="2 3" key="1">
    <citation type="submission" date="2019-03" db="EMBL/GenBank/DDBJ databases">
        <title>Novel species of Flavobacterium.</title>
        <authorList>
            <person name="Liu Q."/>
            <person name="Xin Y.-H."/>
        </authorList>
    </citation>
    <scope>NUCLEOTIDE SEQUENCE [LARGE SCALE GENOMIC DNA]</scope>
    <source>
        <strain evidence="2 3">LB2P22</strain>
    </source>
</reference>
<feature type="domain" description="Phage tail collar" evidence="1">
    <location>
        <begin position="8"/>
        <end position="64"/>
    </location>
</feature>
<name>A0ABY2DPJ2_9FLAO</name>
<gene>
    <name evidence="2" type="ORF">E0I61_11880</name>
</gene>
<dbReference type="Gene3D" id="3.90.1340.10">
    <property type="entry name" value="Phage tail collar domain"/>
    <property type="match status" value="1"/>
</dbReference>